<dbReference type="SUPFAM" id="SSF52540">
    <property type="entry name" value="P-loop containing nucleoside triphosphate hydrolases"/>
    <property type="match status" value="1"/>
</dbReference>
<dbReference type="GO" id="GO:0003678">
    <property type="term" value="F:DNA helicase activity"/>
    <property type="evidence" value="ECO:0007669"/>
    <property type="project" value="InterPro"/>
</dbReference>
<dbReference type="GO" id="GO:0005829">
    <property type="term" value="C:cytosol"/>
    <property type="evidence" value="ECO:0007669"/>
    <property type="project" value="TreeGrafter"/>
</dbReference>
<proteinExistence type="predicted"/>
<reference evidence="2" key="1">
    <citation type="submission" date="2020-03" db="EMBL/GenBank/DDBJ databases">
        <title>The deep terrestrial virosphere.</title>
        <authorList>
            <person name="Holmfeldt K."/>
            <person name="Nilsson E."/>
            <person name="Simone D."/>
            <person name="Lopez-Fernandez M."/>
            <person name="Wu X."/>
            <person name="de Brujin I."/>
            <person name="Lundin D."/>
            <person name="Andersson A."/>
            <person name="Bertilsson S."/>
            <person name="Dopson M."/>
        </authorList>
    </citation>
    <scope>NUCLEOTIDE SEQUENCE</scope>
    <source>
        <strain evidence="2">MM415B01896</strain>
    </source>
</reference>
<keyword evidence="2" id="KW-0347">Helicase</keyword>
<name>A0A6M3IFS2_9ZZZZ</name>
<dbReference type="PANTHER" id="PTHR30153:SF2">
    <property type="entry name" value="REPLICATIVE DNA HELICASE"/>
    <property type="match status" value="1"/>
</dbReference>
<dbReference type="PANTHER" id="PTHR30153">
    <property type="entry name" value="REPLICATIVE DNA HELICASE DNAB"/>
    <property type="match status" value="1"/>
</dbReference>
<keyword evidence="2" id="KW-0067">ATP-binding</keyword>
<feature type="domain" description="SF4 helicase" evidence="1">
    <location>
        <begin position="47"/>
        <end position="297"/>
    </location>
</feature>
<gene>
    <name evidence="2" type="ORF">MM415B01896_0009</name>
</gene>
<keyword evidence="2" id="KW-0378">Hydrolase</keyword>
<keyword evidence="2" id="KW-0547">Nucleotide-binding</keyword>
<sequence length="318" mass="35478">MDEFLIKKAQDRVNYGVGRIKAENKIKASIPKPRSISEVAIERMAEKELEKIAPSTGYPDLDRIIKGFVPGHLYTLTGNENVGKTSLACNFAVRVAKQEKKVLYFALEPENVVVDYVASVRFDKKFEDLTEEETGFDDGNIHVFGKEEVNKVDDLVKIVQHSERYDLIVIDHIGYFIHGEGQNTNTEQSNAIKKLAGLAKSKKTAIVIIAHLRKPPNNSRKNYIPTSNDISGSGSFKQDSTEVMIVVRNLADPEAGGLEYADDGNLFVTKTKAGANGFIQLMFSERKANIVSAGELIEINREKQKEAGYRLVEGDKKW</sequence>
<accession>A0A6M3IFS2</accession>
<dbReference type="Pfam" id="PF03796">
    <property type="entry name" value="DnaB_C"/>
    <property type="match status" value="1"/>
</dbReference>
<dbReference type="InterPro" id="IPR027417">
    <property type="entry name" value="P-loop_NTPase"/>
</dbReference>
<evidence type="ECO:0000259" key="1">
    <source>
        <dbReference type="PROSITE" id="PS51199"/>
    </source>
</evidence>
<dbReference type="InterPro" id="IPR007694">
    <property type="entry name" value="DNA_helicase_DnaB-like_C"/>
</dbReference>
<dbReference type="GO" id="GO:0006260">
    <property type="term" value="P:DNA replication"/>
    <property type="evidence" value="ECO:0007669"/>
    <property type="project" value="InterPro"/>
</dbReference>
<dbReference type="Gene3D" id="3.40.50.300">
    <property type="entry name" value="P-loop containing nucleotide triphosphate hydrolases"/>
    <property type="match status" value="1"/>
</dbReference>
<evidence type="ECO:0000313" key="2">
    <source>
        <dbReference type="EMBL" id="QJA56234.1"/>
    </source>
</evidence>
<organism evidence="2">
    <name type="scientific">viral metagenome</name>
    <dbReference type="NCBI Taxonomy" id="1070528"/>
    <lineage>
        <taxon>unclassified sequences</taxon>
        <taxon>metagenomes</taxon>
        <taxon>organismal metagenomes</taxon>
    </lineage>
</organism>
<dbReference type="EMBL" id="MT141207">
    <property type="protein sequence ID" value="QJA56234.1"/>
    <property type="molecule type" value="Genomic_DNA"/>
</dbReference>
<dbReference type="PROSITE" id="PS51199">
    <property type="entry name" value="SF4_HELICASE"/>
    <property type="match status" value="1"/>
</dbReference>
<protein>
    <submittedName>
        <fullName evidence="2">Putative helicase</fullName>
    </submittedName>
</protein>
<dbReference type="GO" id="GO:0005524">
    <property type="term" value="F:ATP binding"/>
    <property type="evidence" value="ECO:0007669"/>
    <property type="project" value="InterPro"/>
</dbReference>
<dbReference type="AlphaFoldDB" id="A0A6M3IFS2"/>